<reference evidence="1 2" key="1">
    <citation type="submission" date="2016-07" db="EMBL/GenBank/DDBJ databases">
        <title>Genome analysis of Sphingobacterium siyangense T12B17.</title>
        <authorList>
            <person name="Xu D."/>
            <person name="Su Y."/>
            <person name="Zheng S."/>
        </authorList>
    </citation>
    <scope>NUCLEOTIDE SEQUENCE [LARGE SCALE GENOMIC DNA]</scope>
    <source>
        <strain evidence="1 2">T12B17</strain>
    </source>
</reference>
<evidence type="ECO:0000313" key="1">
    <source>
        <dbReference type="EMBL" id="RKF37367.1"/>
    </source>
</evidence>
<proteinExistence type="predicted"/>
<dbReference type="RefSeq" id="WP_120334401.1">
    <property type="nucleotide sequence ID" value="NZ_MCAQ01000012.1"/>
</dbReference>
<dbReference type="AlphaFoldDB" id="A0A420FWL7"/>
<sequence length="194" mass="22360">MTTSLTSHTLLEKLKNFVSSRFIYEDNNAVMEDLLFSTPEGLVGNQILRLRRHELVESWKTILFVSLASKEQLRMAFRWAANVKDDIGIKEATDLYLIGIFEDDFLSDDEILGYENNELFCRKFFLRKGETAECLFERTFLARLLGDKDSSKIDDPLSLALAKTFEKNKNFDPNAWRIALLSGKTGTELIEELF</sequence>
<accession>A0A420FWL7</accession>
<keyword evidence="2" id="KW-1185">Reference proteome</keyword>
<organism evidence="1 2">
    <name type="scientific">Sphingobacterium siyangense</name>
    <dbReference type="NCBI Taxonomy" id="459529"/>
    <lineage>
        <taxon>Bacteria</taxon>
        <taxon>Pseudomonadati</taxon>
        <taxon>Bacteroidota</taxon>
        <taxon>Sphingobacteriia</taxon>
        <taxon>Sphingobacteriales</taxon>
        <taxon>Sphingobacteriaceae</taxon>
        <taxon>Sphingobacterium</taxon>
    </lineage>
</organism>
<gene>
    <name evidence="1" type="ORF">BCY89_06970</name>
</gene>
<protein>
    <submittedName>
        <fullName evidence="1">Uncharacterized protein</fullName>
    </submittedName>
</protein>
<dbReference type="EMBL" id="MCAQ01000012">
    <property type="protein sequence ID" value="RKF37367.1"/>
    <property type="molecule type" value="Genomic_DNA"/>
</dbReference>
<dbReference type="Proteomes" id="UP000286402">
    <property type="component" value="Unassembled WGS sequence"/>
</dbReference>
<name>A0A420FWL7_9SPHI</name>
<comment type="caution">
    <text evidence="1">The sequence shown here is derived from an EMBL/GenBank/DDBJ whole genome shotgun (WGS) entry which is preliminary data.</text>
</comment>
<evidence type="ECO:0000313" key="2">
    <source>
        <dbReference type="Proteomes" id="UP000286402"/>
    </source>
</evidence>